<sequence>MPTWREEGNPSATHVVEYLTEYEQRYDLPVHRSVTARDVQATPDGSGFATDTDRGTWTSRVVISATGSWGRPFMPWLPGAADFAGRQLHTVDYRTASEFTGQEVVVVGGGNSGAQIAADLIPSAASVRWVTSRPPRFLPDEVDGRALFELATRRVRALSSNEDTHAGVGSLGDIVAVPPVRRARDAGLLTAEPMFSRFTADGVQWPDGGTARADTVLWCTGFRPDLRHLRGLQLTQEGRVPRTDPRLPSRSVDHPGLFFLGYGDWCGPASATLIGVGAPARSTVAAANQHLQTHTP</sequence>
<reference evidence="2 3" key="1">
    <citation type="submission" date="2016-10" db="EMBL/GenBank/DDBJ databases">
        <authorList>
            <person name="de Groot N.N."/>
        </authorList>
    </citation>
    <scope>NUCLEOTIDE SEQUENCE [LARGE SCALE GENOMIC DNA]</scope>
    <source>
        <strain evidence="2 3">CGMCC 1.7054</strain>
    </source>
</reference>
<dbReference type="GO" id="GO:0004497">
    <property type="term" value="F:monooxygenase activity"/>
    <property type="evidence" value="ECO:0007669"/>
    <property type="project" value="TreeGrafter"/>
</dbReference>
<dbReference type="PANTHER" id="PTHR43539">
    <property type="entry name" value="FLAVIN-BINDING MONOOXYGENASE-LIKE PROTEIN (AFU_ORTHOLOGUE AFUA_4G09220)"/>
    <property type="match status" value="1"/>
</dbReference>
<gene>
    <name evidence="2" type="ORF">SAMN04487966_10946</name>
</gene>
<evidence type="ECO:0000256" key="1">
    <source>
        <dbReference type="ARBA" id="ARBA00023002"/>
    </source>
</evidence>
<dbReference type="GO" id="GO:0050660">
    <property type="term" value="F:flavin adenine dinucleotide binding"/>
    <property type="evidence" value="ECO:0007669"/>
    <property type="project" value="TreeGrafter"/>
</dbReference>
<dbReference type="EMBL" id="FPCG01000009">
    <property type="protein sequence ID" value="SFV23977.1"/>
    <property type="molecule type" value="Genomic_DNA"/>
</dbReference>
<dbReference type="SUPFAM" id="SSF51905">
    <property type="entry name" value="FAD/NAD(P)-binding domain"/>
    <property type="match status" value="1"/>
</dbReference>
<dbReference type="STRING" id="574650.SAMN04487966_10946"/>
<proteinExistence type="predicted"/>
<dbReference type="Pfam" id="PF13738">
    <property type="entry name" value="Pyr_redox_3"/>
    <property type="match status" value="1"/>
</dbReference>
<name>A0A1I7MPV8_9MICC</name>
<dbReference type="Gene3D" id="3.50.50.60">
    <property type="entry name" value="FAD/NAD(P)-binding domain"/>
    <property type="match status" value="1"/>
</dbReference>
<dbReference type="PRINTS" id="PR00469">
    <property type="entry name" value="PNDRDTASEII"/>
</dbReference>
<organism evidence="2 3">
    <name type="scientific">Micrococcus terreus</name>
    <dbReference type="NCBI Taxonomy" id="574650"/>
    <lineage>
        <taxon>Bacteria</taxon>
        <taxon>Bacillati</taxon>
        <taxon>Actinomycetota</taxon>
        <taxon>Actinomycetes</taxon>
        <taxon>Micrococcales</taxon>
        <taxon>Micrococcaceae</taxon>
        <taxon>Micrococcus</taxon>
    </lineage>
</organism>
<dbReference type="AlphaFoldDB" id="A0A1I7MPV8"/>
<evidence type="ECO:0000313" key="3">
    <source>
        <dbReference type="Proteomes" id="UP000198881"/>
    </source>
</evidence>
<dbReference type="InterPro" id="IPR050982">
    <property type="entry name" value="Auxin_biosynth/cation_transpt"/>
</dbReference>
<protein>
    <submittedName>
        <fullName evidence="2">Pyridine nucleotide-disulphide oxidoreductase</fullName>
    </submittedName>
</protein>
<dbReference type="PANTHER" id="PTHR43539:SF78">
    <property type="entry name" value="FLAVIN-CONTAINING MONOOXYGENASE"/>
    <property type="match status" value="1"/>
</dbReference>
<keyword evidence="3" id="KW-1185">Reference proteome</keyword>
<dbReference type="InterPro" id="IPR036188">
    <property type="entry name" value="FAD/NAD-bd_sf"/>
</dbReference>
<keyword evidence="1" id="KW-0560">Oxidoreductase</keyword>
<accession>A0A1I7MPV8</accession>
<evidence type="ECO:0000313" key="2">
    <source>
        <dbReference type="EMBL" id="SFV23977.1"/>
    </source>
</evidence>
<dbReference type="Proteomes" id="UP000198881">
    <property type="component" value="Unassembled WGS sequence"/>
</dbReference>